<dbReference type="NCBIfam" id="TIGR04057">
    <property type="entry name" value="SusC_RagA_signa"/>
    <property type="match status" value="1"/>
</dbReference>
<evidence type="ECO:0000256" key="4">
    <source>
        <dbReference type="ARBA" id="ARBA00022692"/>
    </source>
</evidence>
<dbReference type="PATRIC" id="fig|320787.5.peg.4051"/>
<feature type="domain" description="TonB-dependent receptor-like beta-barrel" evidence="10">
    <location>
        <begin position="525"/>
        <end position="1111"/>
    </location>
</feature>
<evidence type="ECO:0000256" key="2">
    <source>
        <dbReference type="ARBA" id="ARBA00022448"/>
    </source>
</evidence>
<dbReference type="Proteomes" id="UP000036520">
    <property type="component" value="Chromosome"/>
</dbReference>
<dbReference type="NCBIfam" id="TIGR04056">
    <property type="entry name" value="OMP_RagA_SusC"/>
    <property type="match status" value="1"/>
</dbReference>
<feature type="domain" description="TonB-dependent receptor plug" evidence="11">
    <location>
        <begin position="227"/>
        <end position="331"/>
    </location>
</feature>
<dbReference type="InterPro" id="IPR023997">
    <property type="entry name" value="TonB-dep_OMP_SusC/RagA_CS"/>
</dbReference>
<dbReference type="SUPFAM" id="SSF49464">
    <property type="entry name" value="Carboxypeptidase regulatory domain-like"/>
    <property type="match status" value="1"/>
</dbReference>
<keyword evidence="2 8" id="KW-0813">Transport</keyword>
<proteinExistence type="inferred from homology"/>
<dbReference type="FunFam" id="2.60.40.1120:FF:000003">
    <property type="entry name" value="Outer membrane protein Omp121"/>
    <property type="match status" value="1"/>
</dbReference>
<dbReference type="Pfam" id="PF00593">
    <property type="entry name" value="TonB_dep_Rec_b-barrel"/>
    <property type="match status" value="1"/>
</dbReference>
<dbReference type="PROSITE" id="PS52016">
    <property type="entry name" value="TONB_DEPENDENT_REC_3"/>
    <property type="match status" value="1"/>
</dbReference>
<dbReference type="EMBL" id="CP012040">
    <property type="protein sequence ID" value="AKP53074.1"/>
    <property type="molecule type" value="Genomic_DNA"/>
</dbReference>
<sequence>MNKYILRQLIMVSKRLFYGFTIQLIFCTVLMANTGNAQRKTIDEVKVSLDLKEKTLLRFFKNIEAKTDFKFTYNDDMISLNQKVTISQRNTSVYKVLENVARQTQLSFTQVNDNIHVRLSAKEGATEKVDIAAIADVRVTGKVVDQNGEPLPGVTIAIPGTTTGTASDIDGNYSITVPEGATLVYSFIGFQSQRVVVGQQTIINITLEEEIGALDEVVVTGFGTQKKENLTGAVSSVSKEVLENRPITNIGQGLQGQISNLNITQNTGTPGGGATFNVRGFTSINGGSPLILVNNVPMDVNLINPNDIESISVLKDAASAAIYGARAAYGVILITTKSGSKSDKPSISLSFNTAVNTPVVQFETMDALERMNYMNTANIARNGVPYYQFTDVYQDKIIAHYNDPSQPSAFPDPQNSNIWLMSGNTNWADELMRDSYPMSQYTASITGGDDRFDYYTSLNYLYQEGINKQFDEKYKRYNFMTNLNYKITDWAKIGTKISMNNSNHIFPPNNSTNHFPEGNSPFQWHQWANWPVYFPDGNYASSGSVPNTVQFYREAGHRKREIQDTWLTGSLQLTPIKNTTINFEYTSNIKNTEEEDYYKKLPMYFVDGSVSGYYPFTNPSQVTKSNYNDKYYVLNAYADYANTFGKHDIKIMGGFNQENLDARNFYSKRENLTVESIPFMNLAYGERYVGDGASQYAIRGAFTRFNYNYDGRYLLEFNGRYDGSSKFPKADRFAFFPSLSLGWRIDNEEFFGNLDSTFDMMKVRLSYGNLGNQNVPGYYPYIATFSAGTVNYLLNDDRPLTVYAPGLVSPTLTWETVTQRNFGMDFTLYQNRLNASFDVYRRDTKNMLTRSQTLPAVLAESEPRENAADLKTTGWDLTIGWRQQSNDLRWGVNFIFSDYTSEITRFSNPVGLISDYYEGMQIGEIWGYTTTGIAQTDAEAQELDHSNLVGIERKAGDLLFADLDNDGKISPGNGTLENPGDRRIIGNNTPRYSFGVKTDLQWKNFDLDVFFQGVAKRDVWLSNNFWLGGYTSEWNAHNKLLSDFWTPENPDAYFPRPMVSGGSDVTAVQTRFLQNASYLRLKQLTLGYTLPKALTQRAKMELVRVYVSGNNIWEVTGIHEYKNLSDPEMNGAQYYPIYRSFSLGANINF</sequence>
<dbReference type="STRING" id="320787.CA2015_3697"/>
<evidence type="ECO:0000256" key="6">
    <source>
        <dbReference type="ARBA" id="ARBA00023136"/>
    </source>
</evidence>
<dbReference type="OrthoDB" id="9768177at2"/>
<dbReference type="RefSeq" id="WP_084011886.1">
    <property type="nucleotide sequence ID" value="NZ_CP012040.1"/>
</dbReference>
<dbReference type="InterPro" id="IPR037066">
    <property type="entry name" value="Plug_dom_sf"/>
</dbReference>
<dbReference type="InterPro" id="IPR039426">
    <property type="entry name" value="TonB-dep_rcpt-like"/>
</dbReference>
<evidence type="ECO:0000259" key="11">
    <source>
        <dbReference type="Pfam" id="PF07715"/>
    </source>
</evidence>
<keyword evidence="4 8" id="KW-0812">Transmembrane</keyword>
<evidence type="ECO:0000256" key="5">
    <source>
        <dbReference type="ARBA" id="ARBA00023077"/>
    </source>
</evidence>
<dbReference type="InterPro" id="IPR012910">
    <property type="entry name" value="Plug_dom"/>
</dbReference>
<evidence type="ECO:0000256" key="3">
    <source>
        <dbReference type="ARBA" id="ARBA00022452"/>
    </source>
</evidence>
<evidence type="ECO:0000256" key="7">
    <source>
        <dbReference type="ARBA" id="ARBA00023237"/>
    </source>
</evidence>
<protein>
    <submittedName>
        <fullName evidence="12">TonB-dependent receptor</fullName>
    </submittedName>
</protein>
<dbReference type="InterPro" id="IPR008969">
    <property type="entry name" value="CarboxyPept-like_regulatory"/>
</dbReference>
<keyword evidence="12" id="KW-0675">Receptor</keyword>
<evidence type="ECO:0000259" key="10">
    <source>
        <dbReference type="Pfam" id="PF00593"/>
    </source>
</evidence>
<keyword evidence="13" id="KW-1185">Reference proteome</keyword>
<gene>
    <name evidence="12" type="ORF">CA2015_3697</name>
</gene>
<dbReference type="Gene3D" id="2.170.130.10">
    <property type="entry name" value="TonB-dependent receptor, plug domain"/>
    <property type="match status" value="1"/>
</dbReference>
<dbReference type="Pfam" id="PF13715">
    <property type="entry name" value="CarbopepD_reg_2"/>
    <property type="match status" value="1"/>
</dbReference>
<comment type="subcellular location">
    <subcellularLocation>
        <location evidence="1 8">Cell outer membrane</location>
        <topology evidence="1 8">Multi-pass membrane protein</topology>
    </subcellularLocation>
</comment>
<dbReference type="InterPro" id="IPR036942">
    <property type="entry name" value="Beta-barrel_TonB_sf"/>
</dbReference>
<evidence type="ECO:0000313" key="13">
    <source>
        <dbReference type="Proteomes" id="UP000036520"/>
    </source>
</evidence>
<dbReference type="AlphaFoldDB" id="A0A0H4PFT0"/>
<keyword evidence="6 8" id="KW-0472">Membrane</keyword>
<organism evidence="12 13">
    <name type="scientific">Cyclobacterium amurskyense</name>
    <dbReference type="NCBI Taxonomy" id="320787"/>
    <lineage>
        <taxon>Bacteria</taxon>
        <taxon>Pseudomonadati</taxon>
        <taxon>Bacteroidota</taxon>
        <taxon>Cytophagia</taxon>
        <taxon>Cytophagales</taxon>
        <taxon>Cyclobacteriaceae</taxon>
        <taxon>Cyclobacterium</taxon>
    </lineage>
</organism>
<evidence type="ECO:0000313" key="12">
    <source>
        <dbReference type="EMBL" id="AKP53074.1"/>
    </source>
</evidence>
<keyword evidence="7 8" id="KW-0998">Cell outer membrane</keyword>
<dbReference type="GO" id="GO:0009279">
    <property type="term" value="C:cell outer membrane"/>
    <property type="evidence" value="ECO:0007669"/>
    <property type="project" value="UniProtKB-SubCell"/>
</dbReference>
<dbReference type="Gene3D" id="2.40.170.20">
    <property type="entry name" value="TonB-dependent receptor, beta-barrel domain"/>
    <property type="match status" value="1"/>
</dbReference>
<name>A0A0H4PFT0_9BACT</name>
<dbReference type="InterPro" id="IPR023996">
    <property type="entry name" value="TonB-dep_OMP_SusC/RagA"/>
</dbReference>
<evidence type="ECO:0000256" key="9">
    <source>
        <dbReference type="RuleBase" id="RU003357"/>
    </source>
</evidence>
<reference evidence="12 13" key="1">
    <citation type="submission" date="2015-07" db="EMBL/GenBank/DDBJ databases">
        <authorList>
            <person name="Kim K.M."/>
        </authorList>
    </citation>
    <scope>NUCLEOTIDE SEQUENCE [LARGE SCALE GENOMIC DNA]</scope>
    <source>
        <strain evidence="12 13">KCTC 12363</strain>
    </source>
</reference>
<evidence type="ECO:0000256" key="8">
    <source>
        <dbReference type="PROSITE-ProRule" id="PRU01360"/>
    </source>
</evidence>
<dbReference type="Gene3D" id="2.60.40.1120">
    <property type="entry name" value="Carboxypeptidase-like, regulatory domain"/>
    <property type="match status" value="1"/>
</dbReference>
<keyword evidence="5 9" id="KW-0798">TonB box</keyword>
<dbReference type="KEGG" id="camu:CA2015_3697"/>
<accession>A0A0H4PFT0</accession>
<evidence type="ECO:0000256" key="1">
    <source>
        <dbReference type="ARBA" id="ARBA00004571"/>
    </source>
</evidence>
<dbReference type="SUPFAM" id="SSF56935">
    <property type="entry name" value="Porins"/>
    <property type="match status" value="1"/>
</dbReference>
<dbReference type="Pfam" id="PF07715">
    <property type="entry name" value="Plug"/>
    <property type="match status" value="1"/>
</dbReference>
<dbReference type="InterPro" id="IPR000531">
    <property type="entry name" value="Beta-barrel_TonB"/>
</dbReference>
<comment type="similarity">
    <text evidence="8 9">Belongs to the TonB-dependent receptor family.</text>
</comment>
<keyword evidence="3 8" id="KW-1134">Transmembrane beta strand</keyword>